<organism evidence="2 3">
    <name type="scientific">Decorospora gaudefroyi</name>
    <dbReference type="NCBI Taxonomy" id="184978"/>
    <lineage>
        <taxon>Eukaryota</taxon>
        <taxon>Fungi</taxon>
        <taxon>Dikarya</taxon>
        <taxon>Ascomycota</taxon>
        <taxon>Pezizomycotina</taxon>
        <taxon>Dothideomycetes</taxon>
        <taxon>Pleosporomycetidae</taxon>
        <taxon>Pleosporales</taxon>
        <taxon>Pleosporineae</taxon>
        <taxon>Pleosporaceae</taxon>
        <taxon>Decorospora</taxon>
    </lineage>
</organism>
<protein>
    <recommendedName>
        <fullName evidence="4">Heterokaryon incompatibility domain-containing protein</fullName>
    </recommendedName>
</protein>
<keyword evidence="1" id="KW-0472">Membrane</keyword>
<gene>
    <name evidence="2" type="ORF">BDW02DRAFT_404873</name>
</gene>
<evidence type="ECO:0000313" key="2">
    <source>
        <dbReference type="EMBL" id="KAF1832876.1"/>
    </source>
</evidence>
<dbReference type="AlphaFoldDB" id="A0A6A5KA73"/>
<reference evidence="2" key="1">
    <citation type="submission" date="2020-01" db="EMBL/GenBank/DDBJ databases">
        <authorList>
            <consortium name="DOE Joint Genome Institute"/>
            <person name="Haridas S."/>
            <person name="Albert R."/>
            <person name="Binder M."/>
            <person name="Bloem J."/>
            <person name="Labutti K."/>
            <person name="Salamov A."/>
            <person name="Andreopoulos B."/>
            <person name="Baker S.E."/>
            <person name="Barry K."/>
            <person name="Bills G."/>
            <person name="Bluhm B.H."/>
            <person name="Cannon C."/>
            <person name="Castanera R."/>
            <person name="Culley D.E."/>
            <person name="Daum C."/>
            <person name="Ezra D."/>
            <person name="Gonzalez J.B."/>
            <person name="Henrissat B."/>
            <person name="Kuo A."/>
            <person name="Liang C."/>
            <person name="Lipzen A."/>
            <person name="Lutzoni F."/>
            <person name="Magnuson J."/>
            <person name="Mondo S."/>
            <person name="Nolan M."/>
            <person name="Ohm R."/>
            <person name="Pangilinan J."/>
            <person name="Park H.-J."/>
            <person name="Ramirez L."/>
            <person name="Alfaro M."/>
            <person name="Sun H."/>
            <person name="Tritt A."/>
            <person name="Yoshinaga Y."/>
            <person name="Zwiers L.-H."/>
            <person name="Turgeon B.G."/>
            <person name="Goodwin S.B."/>
            <person name="Spatafora J.W."/>
            <person name="Crous P.W."/>
            <person name="Grigoriev I.V."/>
        </authorList>
    </citation>
    <scope>NUCLEOTIDE SEQUENCE</scope>
    <source>
        <strain evidence="2">P77</strain>
    </source>
</reference>
<evidence type="ECO:0000256" key="1">
    <source>
        <dbReference type="SAM" id="Phobius"/>
    </source>
</evidence>
<keyword evidence="1" id="KW-1133">Transmembrane helix</keyword>
<evidence type="ECO:0008006" key="4">
    <source>
        <dbReference type="Google" id="ProtNLM"/>
    </source>
</evidence>
<feature type="transmembrane region" description="Helical" evidence="1">
    <location>
        <begin position="561"/>
        <end position="580"/>
    </location>
</feature>
<keyword evidence="1" id="KW-0812">Transmembrane</keyword>
<name>A0A6A5KA73_9PLEO</name>
<feature type="transmembrane region" description="Helical" evidence="1">
    <location>
        <begin position="586"/>
        <end position="607"/>
    </location>
</feature>
<dbReference type="EMBL" id="ML975329">
    <property type="protein sequence ID" value="KAF1832876.1"/>
    <property type="molecule type" value="Genomic_DNA"/>
</dbReference>
<feature type="transmembrane region" description="Helical" evidence="1">
    <location>
        <begin position="155"/>
        <end position="173"/>
    </location>
</feature>
<dbReference type="Proteomes" id="UP000800040">
    <property type="component" value="Unassembled WGS sequence"/>
</dbReference>
<sequence>MLWRRNQRARAGEVVNEGIELEQMFPPHDEQQPLSHDEQTKRSVTSVRWRRGGLRIILRPNVPYPTTPTFRYRDWLGRVWEGPQEDRYLEPRNGSLVPLEVQANDEVMYHGSHTWSRLPLVPASIVLYIASKPYSYHSSKTETSMLIRWLKSISVWMISCIAILVMLCFPVTIEGKNIKNEKYDSFLYRNRSKPKICRGVLGQDRDSSQSTCRRQLRRPIFPRHLCYLERPDLPSMEGVKITPFGEVVNKSLSHRDVAYAYIAYTSAQFKDHGDYSALHKIAEQATRDAGLSAYWIGISCIPDAALMDETVYNIDSTCRNASAMIIALGSNVGLDPSNLQYTGNTSTQKLQLFRDFGSGLWCRPYLLHSPPNAQFEVYFRGEAPESHLSLSKREFVLLTWYGEEAVVALRLLDHQEGKLRLGPIEYLVLCVRFLVVGQTSQYLPGDHAYVLMGLLPHRPQIDPTDTPWQAFCRVILANESDELLERLLCHLTAQPGRVWAWADDVWGVPLWDIRPHCQIAGIAHNDVTIIDGAYAATIRWDSFSPMHYRLETSITTLTFRFLFRVSPLILFLGVVLRSVLPDIAGIPGLVFIAVAMALALCSPFLILRLYGFNPNTHATQPHFFGVEGYVSLEELSMLLFGDAKYASESLRWSVNSSVLSTHIMDEHYECVGVDPVSMPQFATLRSMSKNSNAGEPRLFTLVDTGSMTVTLFMARRPPSVILVCGQESGMQRALLCDFDWTTGVLHRETIVRLETSVLNRMNRVGQVQLIPSSGRPADPWYFQS</sequence>
<keyword evidence="3" id="KW-1185">Reference proteome</keyword>
<dbReference type="OrthoDB" id="2624308at2759"/>
<proteinExistence type="predicted"/>
<accession>A0A6A5KA73</accession>
<evidence type="ECO:0000313" key="3">
    <source>
        <dbReference type="Proteomes" id="UP000800040"/>
    </source>
</evidence>